<gene>
    <name evidence="3" type="ORF">WIS52_26485</name>
</gene>
<dbReference type="Pfam" id="PF03551">
    <property type="entry name" value="PadR"/>
    <property type="match status" value="1"/>
</dbReference>
<evidence type="ECO:0000313" key="3">
    <source>
        <dbReference type="EMBL" id="MEQ3554036.1"/>
    </source>
</evidence>
<dbReference type="InterPro" id="IPR005149">
    <property type="entry name" value="Tscrpt_reg_PadR_N"/>
</dbReference>
<dbReference type="Gene3D" id="1.10.10.10">
    <property type="entry name" value="Winged helix-like DNA-binding domain superfamily/Winged helix DNA-binding domain"/>
    <property type="match status" value="1"/>
</dbReference>
<dbReference type="RefSeq" id="WP_349301098.1">
    <property type="nucleotide sequence ID" value="NZ_JBEDNQ010000012.1"/>
</dbReference>
<reference evidence="3 4" key="1">
    <citation type="submission" date="2024-03" db="EMBL/GenBank/DDBJ databases">
        <title>Draft genome sequence of Pseudonocardia nematodicida JCM 31783.</title>
        <authorList>
            <person name="Butdee W."/>
            <person name="Duangmal K."/>
        </authorList>
    </citation>
    <scope>NUCLEOTIDE SEQUENCE [LARGE SCALE GENOMIC DNA]</scope>
    <source>
        <strain evidence="3 4">JCM 31783</strain>
    </source>
</reference>
<feature type="domain" description="Transcription regulator PadR N-terminal" evidence="2">
    <location>
        <begin position="13"/>
        <end position="77"/>
    </location>
</feature>
<evidence type="ECO:0000313" key="4">
    <source>
        <dbReference type="Proteomes" id="UP001494902"/>
    </source>
</evidence>
<dbReference type="PANTHER" id="PTHR33169:SF14">
    <property type="entry name" value="TRANSCRIPTIONAL REGULATOR RV3488"/>
    <property type="match status" value="1"/>
</dbReference>
<name>A0ABV1KHW2_9PSEU</name>
<organism evidence="3 4">
    <name type="scientific">Pseudonocardia nematodicida</name>
    <dbReference type="NCBI Taxonomy" id="1206997"/>
    <lineage>
        <taxon>Bacteria</taxon>
        <taxon>Bacillati</taxon>
        <taxon>Actinomycetota</taxon>
        <taxon>Actinomycetes</taxon>
        <taxon>Pseudonocardiales</taxon>
        <taxon>Pseudonocardiaceae</taxon>
        <taxon>Pseudonocardia</taxon>
    </lineage>
</organism>
<comment type="caution">
    <text evidence="3">The sequence shown here is derived from an EMBL/GenBank/DDBJ whole genome shotgun (WGS) entry which is preliminary data.</text>
</comment>
<feature type="compositionally biased region" description="Basic residues" evidence="1">
    <location>
        <begin position="112"/>
        <end position="127"/>
    </location>
</feature>
<evidence type="ECO:0000256" key="1">
    <source>
        <dbReference type="SAM" id="MobiDB-lite"/>
    </source>
</evidence>
<keyword evidence="4" id="KW-1185">Reference proteome</keyword>
<dbReference type="Proteomes" id="UP001494902">
    <property type="component" value="Unassembled WGS sequence"/>
</dbReference>
<proteinExistence type="predicted"/>
<dbReference type="PANTHER" id="PTHR33169">
    <property type="entry name" value="PADR-FAMILY TRANSCRIPTIONAL REGULATOR"/>
    <property type="match status" value="1"/>
</dbReference>
<dbReference type="InterPro" id="IPR052509">
    <property type="entry name" value="Metal_resp_DNA-bind_regulator"/>
</dbReference>
<dbReference type="InterPro" id="IPR036390">
    <property type="entry name" value="WH_DNA-bd_sf"/>
</dbReference>
<accession>A0ABV1KHW2</accession>
<dbReference type="InterPro" id="IPR036388">
    <property type="entry name" value="WH-like_DNA-bd_sf"/>
</dbReference>
<dbReference type="EMBL" id="JBEDNQ010000012">
    <property type="protein sequence ID" value="MEQ3554036.1"/>
    <property type="molecule type" value="Genomic_DNA"/>
</dbReference>
<evidence type="ECO:0000259" key="2">
    <source>
        <dbReference type="Pfam" id="PF03551"/>
    </source>
</evidence>
<feature type="region of interest" description="Disordered" evidence="1">
    <location>
        <begin position="104"/>
        <end position="127"/>
    </location>
</feature>
<sequence>MRVRDRSMLDLLLLGAVRDEPGDGAAVMHAVNDRAGRQVISTGSLYPALHRLERNRLVRRSGRRVYQLTDSGERVLRSRVREFAAQARLVRAVLGDDVPVMDGAAGATGRAGRARGSGRRGSGRTAR</sequence>
<dbReference type="SUPFAM" id="SSF46785">
    <property type="entry name" value="Winged helix' DNA-binding domain"/>
    <property type="match status" value="1"/>
</dbReference>
<protein>
    <submittedName>
        <fullName evidence="3">Helix-turn-helix transcriptional regulator</fullName>
    </submittedName>
</protein>